<comment type="caution">
    <text evidence="4">The sequence shown here is derived from an EMBL/GenBank/DDBJ whole genome shotgun (WGS) entry which is preliminary data.</text>
</comment>
<dbReference type="EMBL" id="BPLQ01002374">
    <property type="protein sequence ID" value="GIX92171.1"/>
    <property type="molecule type" value="Genomic_DNA"/>
</dbReference>
<evidence type="ECO:0000313" key="5">
    <source>
        <dbReference type="Proteomes" id="UP001054837"/>
    </source>
</evidence>
<evidence type="ECO:0000313" key="4">
    <source>
        <dbReference type="EMBL" id="GIX92171.1"/>
    </source>
</evidence>
<keyword evidence="5" id="KW-1185">Reference proteome</keyword>
<evidence type="ECO:0000256" key="1">
    <source>
        <dbReference type="ARBA" id="ARBA00023157"/>
    </source>
</evidence>
<reference evidence="4 5" key="1">
    <citation type="submission" date="2021-06" db="EMBL/GenBank/DDBJ databases">
        <title>Caerostris darwini draft genome.</title>
        <authorList>
            <person name="Kono N."/>
            <person name="Arakawa K."/>
        </authorList>
    </citation>
    <scope>NUCLEOTIDE SEQUENCE [LARGE SCALE GENOMIC DNA]</scope>
</reference>
<evidence type="ECO:0000259" key="3">
    <source>
        <dbReference type="Pfam" id="PF08205"/>
    </source>
</evidence>
<accession>A0AAV4P8Z1</accession>
<evidence type="ECO:0000256" key="2">
    <source>
        <dbReference type="SAM" id="Phobius"/>
    </source>
</evidence>
<gene>
    <name evidence="4" type="primary">AVEN_242157_1</name>
    <name evidence="4" type="ORF">CDAR_489581</name>
</gene>
<feature type="transmembrane region" description="Helical" evidence="2">
    <location>
        <begin position="235"/>
        <end position="253"/>
    </location>
</feature>
<dbReference type="InterPro" id="IPR036179">
    <property type="entry name" value="Ig-like_dom_sf"/>
</dbReference>
<dbReference type="InterPro" id="IPR013162">
    <property type="entry name" value="CD80_C2-set"/>
</dbReference>
<dbReference type="SUPFAM" id="SSF48726">
    <property type="entry name" value="Immunoglobulin"/>
    <property type="match status" value="1"/>
</dbReference>
<dbReference type="Pfam" id="PF08205">
    <property type="entry name" value="C2-set_2"/>
    <property type="match status" value="1"/>
</dbReference>
<feature type="domain" description="CD80-like immunoglobulin C2-set" evidence="3">
    <location>
        <begin position="15"/>
        <end position="68"/>
    </location>
</feature>
<sequence>MILGTKAYYAPGDLVNVTCMSAPSRPAAILKWWINGEEARAKRLPSVESPDGLFTSKLRLKFEARPSHFWEGKMKLQCEAIISQAHTLRSEEIIITSNGATTATGAYDQQKDGPTIDGGKHVYSVGDVVDINCTAARSQPPAELHWYINDKEVRHDYLVPRKAIVYHNGEESPVLGLKFVVKQRHFQKQEMRLRCTATLSEVKRMTSEPLEAILAEQQKSDLHVDLNISSVSNRSTWSILVLHPLCIIFLFLVSRTFF</sequence>
<keyword evidence="2" id="KW-0472">Membrane</keyword>
<dbReference type="PANTHER" id="PTHR21261">
    <property type="entry name" value="BEAT PROTEIN"/>
    <property type="match status" value="1"/>
</dbReference>
<dbReference type="PANTHER" id="PTHR21261:SF15">
    <property type="entry name" value="BEATEN PATH IIIA, ISOFORM D-RELATED"/>
    <property type="match status" value="1"/>
</dbReference>
<organism evidence="4 5">
    <name type="scientific">Caerostris darwini</name>
    <dbReference type="NCBI Taxonomy" id="1538125"/>
    <lineage>
        <taxon>Eukaryota</taxon>
        <taxon>Metazoa</taxon>
        <taxon>Ecdysozoa</taxon>
        <taxon>Arthropoda</taxon>
        <taxon>Chelicerata</taxon>
        <taxon>Arachnida</taxon>
        <taxon>Araneae</taxon>
        <taxon>Araneomorphae</taxon>
        <taxon>Entelegynae</taxon>
        <taxon>Araneoidea</taxon>
        <taxon>Araneidae</taxon>
        <taxon>Caerostris</taxon>
    </lineage>
</organism>
<keyword evidence="1" id="KW-1015">Disulfide bond</keyword>
<name>A0AAV4P8Z1_9ARAC</name>
<protein>
    <submittedName>
        <fullName evidence="4">C2-set_2 domain-containing protein</fullName>
    </submittedName>
</protein>
<dbReference type="Gene3D" id="2.60.40.10">
    <property type="entry name" value="Immunoglobulins"/>
    <property type="match status" value="2"/>
</dbReference>
<dbReference type="InterPro" id="IPR013783">
    <property type="entry name" value="Ig-like_fold"/>
</dbReference>
<keyword evidence="2" id="KW-1133">Transmembrane helix</keyword>
<proteinExistence type="predicted"/>
<dbReference type="AlphaFoldDB" id="A0AAV4P8Z1"/>
<keyword evidence="2" id="KW-0812">Transmembrane</keyword>
<dbReference type="Proteomes" id="UP001054837">
    <property type="component" value="Unassembled WGS sequence"/>
</dbReference>